<gene>
    <name evidence="1" type="ORF">HCU73_03055</name>
</gene>
<reference evidence="1 2" key="1">
    <citation type="submission" date="2020-04" db="EMBL/GenBank/DDBJ databases">
        <authorList>
            <person name="Yoon J."/>
        </authorList>
    </citation>
    <scope>NUCLEOTIDE SEQUENCE [LARGE SCALE GENOMIC DNA]</scope>
    <source>
        <strain evidence="1 2">KMU-115</strain>
    </source>
</reference>
<dbReference type="EMBL" id="JAAZQQ010000001">
    <property type="protein sequence ID" value="NKX43557.1"/>
    <property type="molecule type" value="Genomic_DNA"/>
</dbReference>
<dbReference type="AlphaFoldDB" id="A0A7X6JVP4"/>
<dbReference type="Proteomes" id="UP000526408">
    <property type="component" value="Unassembled WGS sequence"/>
</dbReference>
<name>A0A7X6JVP4_9RHOB</name>
<accession>A0A7X6JVP4</accession>
<protein>
    <recommendedName>
        <fullName evidence="3">Apea-like HEPN domain-containing protein</fullName>
    </recommendedName>
</protein>
<comment type="caution">
    <text evidence="1">The sequence shown here is derived from an EMBL/GenBank/DDBJ whole genome shotgun (WGS) entry which is preliminary data.</text>
</comment>
<evidence type="ECO:0000313" key="2">
    <source>
        <dbReference type="Proteomes" id="UP000526408"/>
    </source>
</evidence>
<evidence type="ECO:0008006" key="3">
    <source>
        <dbReference type="Google" id="ProtNLM"/>
    </source>
</evidence>
<sequence length="437" mass="48704">MFNRIHKEIVENLLSSITLSMGGDGAEHSFLFGPPGARLWERRLGVTIYYHSVELNLTALQVRSVGANYLRALPLDEICSNLKHFISENFDYIGDVVFGNRDQRPFNEWIPEANKAALAAALAACHLFKPRSELTVFPLVPVSVGSSFVSDQYFFSSPHEENPFFLEDQQQMRELDPRVFPPQLGFAGKVRRPGAWLGVYSPDYRASLKTRSSVLGALALTALPDYRHMFSGRELFGGRCTISKNGLTYSFEKVHTPPCMHDIEITDIDAGWMKTLSDKLRSPDSEVLRELKALEYFYRAWSLSPEERFPILCMSLDAVLGDSNNATQAVIDGVNSILGNDIPQGQLRALLGLRASVIHGGAPDVYDSSKYPKYYKQYGCDPIRDLELVVSACLREKIFGGQLAEHPDPNAEIIKAAQDAGRLPPTTRSVSIFNPKA</sequence>
<organism evidence="1 2">
    <name type="scientific">Roseicyclus persicicus</name>
    <dbReference type="NCBI Taxonomy" id="2650661"/>
    <lineage>
        <taxon>Bacteria</taxon>
        <taxon>Pseudomonadati</taxon>
        <taxon>Pseudomonadota</taxon>
        <taxon>Alphaproteobacteria</taxon>
        <taxon>Rhodobacterales</taxon>
        <taxon>Roseobacteraceae</taxon>
        <taxon>Roseicyclus</taxon>
    </lineage>
</organism>
<keyword evidence="2" id="KW-1185">Reference proteome</keyword>
<proteinExistence type="predicted"/>
<evidence type="ECO:0000313" key="1">
    <source>
        <dbReference type="EMBL" id="NKX43557.1"/>
    </source>
</evidence>
<dbReference type="RefSeq" id="WP_168621918.1">
    <property type="nucleotide sequence ID" value="NZ_JAAZQQ010000001.1"/>
</dbReference>